<reference evidence="1 2" key="1">
    <citation type="submission" date="2016-07" db="EMBL/GenBank/DDBJ databases">
        <title>Pervasive Adenine N6-methylation of Active Genes in Fungi.</title>
        <authorList>
            <consortium name="DOE Joint Genome Institute"/>
            <person name="Mondo S.J."/>
            <person name="Dannebaum R.O."/>
            <person name="Kuo R.C."/>
            <person name="Labutti K."/>
            <person name="Haridas S."/>
            <person name="Kuo A."/>
            <person name="Salamov A."/>
            <person name="Ahrendt S.R."/>
            <person name="Lipzen A."/>
            <person name="Sullivan W."/>
            <person name="Andreopoulos W.B."/>
            <person name="Clum A."/>
            <person name="Lindquist E."/>
            <person name="Daum C."/>
            <person name="Ramamoorthy G.K."/>
            <person name="Gryganskyi A."/>
            <person name="Culley D."/>
            <person name="Magnuson J.K."/>
            <person name="James T.Y."/>
            <person name="O'Malley M.A."/>
            <person name="Stajich J.E."/>
            <person name="Spatafora J.W."/>
            <person name="Visel A."/>
            <person name="Grigoriev I.V."/>
        </authorList>
    </citation>
    <scope>NUCLEOTIDE SEQUENCE [LARGE SCALE GENOMIC DNA]</scope>
    <source>
        <strain evidence="1 2">ATCC 12442</strain>
    </source>
</reference>
<dbReference type="OrthoDB" id="2333384at2759"/>
<proteinExistence type="predicted"/>
<dbReference type="STRING" id="61395.A0A1Y1WGV9"/>
<protein>
    <recommendedName>
        <fullName evidence="3">Arrestin-like N-terminal domain-containing protein</fullName>
    </recommendedName>
</protein>
<comment type="caution">
    <text evidence="1">The sequence shown here is derived from an EMBL/GenBank/DDBJ whole genome shotgun (WGS) entry which is preliminary data.</text>
</comment>
<dbReference type="GeneID" id="63806750"/>
<accession>A0A1Y1WGV9</accession>
<dbReference type="EMBL" id="MCFD01000002">
    <property type="protein sequence ID" value="ORX72800.1"/>
    <property type="molecule type" value="Genomic_DNA"/>
</dbReference>
<name>A0A1Y1WGV9_9FUNG</name>
<organism evidence="1 2">
    <name type="scientific">Linderina pennispora</name>
    <dbReference type="NCBI Taxonomy" id="61395"/>
    <lineage>
        <taxon>Eukaryota</taxon>
        <taxon>Fungi</taxon>
        <taxon>Fungi incertae sedis</taxon>
        <taxon>Zoopagomycota</taxon>
        <taxon>Kickxellomycotina</taxon>
        <taxon>Kickxellomycetes</taxon>
        <taxon>Kickxellales</taxon>
        <taxon>Kickxellaceae</taxon>
        <taxon>Linderina</taxon>
    </lineage>
</organism>
<dbReference type="Proteomes" id="UP000193922">
    <property type="component" value="Unassembled WGS sequence"/>
</dbReference>
<dbReference type="AlphaFoldDB" id="A0A1Y1WGV9"/>
<evidence type="ECO:0008006" key="3">
    <source>
        <dbReference type="Google" id="ProtNLM"/>
    </source>
</evidence>
<dbReference type="RefSeq" id="XP_040746140.1">
    <property type="nucleotide sequence ID" value="XM_040890102.1"/>
</dbReference>
<gene>
    <name evidence="1" type="ORF">DL89DRAFT_290631</name>
</gene>
<keyword evidence="2" id="KW-1185">Reference proteome</keyword>
<evidence type="ECO:0000313" key="2">
    <source>
        <dbReference type="Proteomes" id="UP000193922"/>
    </source>
</evidence>
<evidence type="ECO:0000313" key="1">
    <source>
        <dbReference type="EMBL" id="ORX72800.1"/>
    </source>
</evidence>
<sequence length="446" mass="48194">MINGPSLCVILDSPEVTLSGSPGSASNAFITGRVVLGSRSAATLRNLTVSFRPRRKKLFQSTYSVTPLIDIHTTLVEDAITPSHIIHTINHREGKLEWRFSLTIPGDTAETVFTRDIFIAYEVVAEARLRSAFGSLLASKPQHIAVKRVPMLDSQWVSLVSEPITETAKWQGRLELTLLSPSRVITDSQPVPVRGVLRPMEKGIKMLRAGFQITERTISDVDAFGMSHSISATHIINENLTDIIAGHSTNRLGCGSAGIEASFAELLTSDRAVAMGLPIDQDISVARSLTVPAAYTGIQYDVRRGPVRVTHDLVFSAAIADESGNVHNLRLATPIFVLPDIAASGVNLPRYEEVGFDTLIEAATVDVDVLDTQPQIECTEESPLALLGYKSCGDLPPPSYTGSNQLLDTSELTGPQSVGSASSRLRRLCSRALLRQPHASAELLSL</sequence>